<dbReference type="EMBL" id="OUUW01000001">
    <property type="protein sequence ID" value="SPP73254.1"/>
    <property type="molecule type" value="Genomic_DNA"/>
</dbReference>
<evidence type="ECO:0000256" key="1">
    <source>
        <dbReference type="SAM" id="SignalP"/>
    </source>
</evidence>
<sequence>MSPFIVVIASLLMAAVLALPIPVDNFTSYLKDFQRLEQVQTPEGNSQKINEPKHSQIFHINPLENPLMIYLKRMQQSIEQKLPQNAASKPKQMDMSQSVVSYERNNTTQNDPTVGGSRAPKLSYVRLMRVLMEHIWITAAEAAAAKGIPTLTNTTR</sequence>
<protein>
    <submittedName>
        <fullName evidence="2">Uncharacterized protein</fullName>
    </submittedName>
</protein>
<dbReference type="AlphaFoldDB" id="A0A3B0IYP2"/>
<feature type="signal peptide" evidence="1">
    <location>
        <begin position="1"/>
        <end position="18"/>
    </location>
</feature>
<keyword evidence="1" id="KW-0732">Signal</keyword>
<feature type="chain" id="PRO_5017339680" evidence="1">
    <location>
        <begin position="19"/>
        <end position="156"/>
    </location>
</feature>
<evidence type="ECO:0000313" key="2">
    <source>
        <dbReference type="EMBL" id="SPP73254.1"/>
    </source>
</evidence>
<reference evidence="3" key="1">
    <citation type="submission" date="2018-01" db="EMBL/GenBank/DDBJ databases">
        <authorList>
            <person name="Alioto T."/>
            <person name="Alioto T."/>
        </authorList>
    </citation>
    <scope>NUCLEOTIDE SEQUENCE [LARGE SCALE GENOMIC DNA]</scope>
</reference>
<dbReference type="Proteomes" id="UP000268350">
    <property type="component" value="Unassembled WGS sequence"/>
</dbReference>
<name>A0A3B0IYP2_DROGU</name>
<dbReference type="OrthoDB" id="10455176at2759"/>
<evidence type="ECO:0000313" key="3">
    <source>
        <dbReference type="Proteomes" id="UP000268350"/>
    </source>
</evidence>
<keyword evidence="3" id="KW-1185">Reference proteome</keyword>
<gene>
    <name evidence="2" type="ORF">DGUA_6G000699</name>
</gene>
<proteinExistence type="predicted"/>
<accession>A0A3B0IYP2</accession>
<organism evidence="2 3">
    <name type="scientific">Drosophila guanche</name>
    <name type="common">Fruit fly</name>
    <dbReference type="NCBI Taxonomy" id="7266"/>
    <lineage>
        <taxon>Eukaryota</taxon>
        <taxon>Metazoa</taxon>
        <taxon>Ecdysozoa</taxon>
        <taxon>Arthropoda</taxon>
        <taxon>Hexapoda</taxon>
        <taxon>Insecta</taxon>
        <taxon>Pterygota</taxon>
        <taxon>Neoptera</taxon>
        <taxon>Endopterygota</taxon>
        <taxon>Diptera</taxon>
        <taxon>Brachycera</taxon>
        <taxon>Muscomorpha</taxon>
        <taxon>Ephydroidea</taxon>
        <taxon>Drosophilidae</taxon>
        <taxon>Drosophila</taxon>
        <taxon>Sophophora</taxon>
    </lineage>
</organism>